<feature type="domain" description="HTH tetR-type" evidence="4">
    <location>
        <begin position="7"/>
        <end position="67"/>
    </location>
</feature>
<dbReference type="InterPro" id="IPR009057">
    <property type="entry name" value="Homeodomain-like_sf"/>
</dbReference>
<feature type="region of interest" description="Disordered" evidence="3">
    <location>
        <begin position="215"/>
        <end position="236"/>
    </location>
</feature>
<evidence type="ECO:0000259" key="4">
    <source>
        <dbReference type="PROSITE" id="PS50977"/>
    </source>
</evidence>
<sequence>MLDIRIQNTKSRIQNGLLVLLKQKPLNDITTKDIIESAEASRKTFYIYYKDKRDLLMEIEGAIITDLQEALKEDRKCLTQHSPFPDKEEIFRLSQESFAHTVQVCSDYREVSRILLSPNGDINLLTRIKRITYSEFMHRGKLLFYFNSQHPSTNVHPSPIPVDYLFEIYTGTLTNIIVHWVRSDDRISTSALREIMGYTQTHSPVELIYLTNFDEQADPDQPSTTSTPNRKKSGQSPLPLLKHVGFGCWPLFFCLSFATTTKG</sequence>
<evidence type="ECO:0000313" key="5">
    <source>
        <dbReference type="EMBL" id="WFR88723.1"/>
    </source>
</evidence>
<gene>
    <name evidence="5" type="ORF">P8634_07990</name>
</gene>
<dbReference type="EMBL" id="CP121468">
    <property type="protein sequence ID" value="WFR88723.1"/>
    <property type="molecule type" value="Genomic_DNA"/>
</dbReference>
<reference evidence="5" key="1">
    <citation type="submission" date="2023-04" db="EMBL/GenBank/DDBJ databases">
        <title>Genomic of Limosilactobacillus fermentum MSJK0025.</title>
        <authorList>
            <person name="Yang S."/>
        </authorList>
    </citation>
    <scope>NUCLEOTIDE SEQUENCE</scope>
    <source>
        <strain evidence="5">MSJK0025</strain>
    </source>
</reference>
<dbReference type="InterPro" id="IPR001647">
    <property type="entry name" value="HTH_TetR"/>
</dbReference>
<keyword evidence="1 2" id="KW-0238">DNA-binding</keyword>
<dbReference type="Gene3D" id="1.10.357.10">
    <property type="entry name" value="Tetracycline Repressor, domain 2"/>
    <property type="match status" value="1"/>
</dbReference>
<protein>
    <submittedName>
        <fullName evidence="5">TetR/AcrR family transcriptional regulator</fullName>
    </submittedName>
</protein>
<dbReference type="RefSeq" id="WP_238143712.1">
    <property type="nucleotide sequence ID" value="NZ_CP035055.1"/>
</dbReference>
<evidence type="ECO:0000313" key="6">
    <source>
        <dbReference type="Proteomes" id="UP001218104"/>
    </source>
</evidence>
<evidence type="ECO:0000256" key="3">
    <source>
        <dbReference type="SAM" id="MobiDB-lite"/>
    </source>
</evidence>
<dbReference type="Proteomes" id="UP001218104">
    <property type="component" value="Chromosome"/>
</dbReference>
<feature type="DNA-binding region" description="H-T-H motif" evidence="2">
    <location>
        <begin position="30"/>
        <end position="49"/>
    </location>
</feature>
<dbReference type="PANTHER" id="PTHR43479">
    <property type="entry name" value="ACREF/ENVCD OPERON REPRESSOR-RELATED"/>
    <property type="match status" value="1"/>
</dbReference>
<dbReference type="SUPFAM" id="SSF46689">
    <property type="entry name" value="Homeodomain-like"/>
    <property type="match status" value="1"/>
</dbReference>
<dbReference type="GO" id="GO:0003677">
    <property type="term" value="F:DNA binding"/>
    <property type="evidence" value="ECO:0007669"/>
    <property type="project" value="UniProtKB-UniRule"/>
</dbReference>
<organism evidence="5 6">
    <name type="scientific">Limosilactobacillus fermentum</name>
    <name type="common">Lactobacillus fermentum</name>
    <dbReference type="NCBI Taxonomy" id="1613"/>
    <lineage>
        <taxon>Bacteria</taxon>
        <taxon>Bacillati</taxon>
        <taxon>Bacillota</taxon>
        <taxon>Bacilli</taxon>
        <taxon>Lactobacillales</taxon>
        <taxon>Lactobacillaceae</taxon>
        <taxon>Limosilactobacillus</taxon>
    </lineage>
</organism>
<name>A0AAJ5ZTV5_LIMFE</name>
<dbReference type="AlphaFoldDB" id="A0AAJ5ZTV5"/>
<evidence type="ECO:0000256" key="2">
    <source>
        <dbReference type="PROSITE-ProRule" id="PRU00335"/>
    </source>
</evidence>
<dbReference type="InterPro" id="IPR050624">
    <property type="entry name" value="HTH-type_Tx_Regulator"/>
</dbReference>
<evidence type="ECO:0000256" key="1">
    <source>
        <dbReference type="ARBA" id="ARBA00023125"/>
    </source>
</evidence>
<dbReference type="PROSITE" id="PS50977">
    <property type="entry name" value="HTH_TETR_2"/>
    <property type="match status" value="1"/>
</dbReference>
<dbReference type="PANTHER" id="PTHR43479:SF7">
    <property type="entry name" value="TETR-FAMILY TRANSCRIPTIONAL REGULATOR"/>
    <property type="match status" value="1"/>
</dbReference>
<proteinExistence type="predicted"/>
<accession>A0AAJ5ZTV5</accession>
<dbReference type="Pfam" id="PF00440">
    <property type="entry name" value="TetR_N"/>
    <property type="match status" value="1"/>
</dbReference>